<sequence length="529" mass="61541">MISNPLTELLKKDNFKWTDDATNAFERLKQAMNSAPVLALPDFSKSFVVEADACDKGIGAVLMQEHRPIAYLNKALSPRNQGLSVYEKEFLAILQAVHKWKHYLVGHYFIIKTDHQSLKHILEQKVDNVIQQKWISKLLGLDYEVQYKKEKDNIAVDALSRRDHGECATITVIIPNWVMVIQKSYEQDDELLTIMQAKTVKDTSFPAYTLQGGILRRNQRICMRKSTTLREKIISSLHDSTIGGHSGINETYQRLKSMFYWVNMKDDAVRWVQSCDVCQRSKAEHMPYPGLLQPLPLPNQAWTSISMDFIEGLPRLEGKDCIMVVVDRLTKYAHFLPLTHLFTTEVVARTFMDQVYRLHGLPVNIISDRDKIFTSTFWKELFRLLGTTLSLSTAYHLQTDGQTERMNQYIENYLRCMCHLRPNQWNKWRSLVEYWYNTNFHTGLKLSPLQALYGYLPGPLTIDPYIPTCQPDVEECLSERSKLLELLKLNLADVQNRMKVYADKHRTERKFTVGDYVYLKLQPYRQNSL</sequence>
<dbReference type="Gene3D" id="3.30.420.10">
    <property type="entry name" value="Ribonuclease H-like superfamily/Ribonuclease H"/>
    <property type="match status" value="1"/>
</dbReference>
<reference evidence="3" key="1">
    <citation type="submission" date="2020-06" db="EMBL/GenBank/DDBJ databases">
        <authorList>
            <person name="Li T."/>
            <person name="Hu X."/>
            <person name="Zhang T."/>
            <person name="Song X."/>
            <person name="Zhang H."/>
            <person name="Dai N."/>
            <person name="Sheng W."/>
            <person name="Hou X."/>
            <person name="Wei L."/>
        </authorList>
    </citation>
    <scope>NUCLEOTIDE SEQUENCE</scope>
    <source>
        <strain evidence="3">K16</strain>
        <tissue evidence="3">Leaf</tissue>
    </source>
</reference>
<dbReference type="InterPro" id="IPR043128">
    <property type="entry name" value="Rev_trsase/Diguanyl_cyclase"/>
</dbReference>
<dbReference type="InterPro" id="IPR012337">
    <property type="entry name" value="RNaseH-like_sf"/>
</dbReference>
<evidence type="ECO:0000256" key="1">
    <source>
        <dbReference type="ARBA" id="ARBA00023268"/>
    </source>
</evidence>
<dbReference type="InterPro" id="IPR043502">
    <property type="entry name" value="DNA/RNA_pol_sf"/>
</dbReference>
<dbReference type="Proteomes" id="UP001289374">
    <property type="component" value="Unassembled WGS sequence"/>
</dbReference>
<dbReference type="PROSITE" id="PS50994">
    <property type="entry name" value="INTEGRASE"/>
    <property type="match status" value="1"/>
</dbReference>
<dbReference type="FunFam" id="1.10.340.70:FF:000001">
    <property type="entry name" value="Retrovirus-related Pol polyprotein from transposon gypsy-like Protein"/>
    <property type="match status" value="1"/>
</dbReference>
<dbReference type="SUPFAM" id="SSF53098">
    <property type="entry name" value="Ribonuclease H-like"/>
    <property type="match status" value="1"/>
</dbReference>
<proteinExistence type="predicted"/>
<dbReference type="GO" id="GO:0015074">
    <property type="term" value="P:DNA integration"/>
    <property type="evidence" value="ECO:0007669"/>
    <property type="project" value="InterPro"/>
</dbReference>
<evidence type="ECO:0000313" key="3">
    <source>
        <dbReference type="EMBL" id="KAK4390300.1"/>
    </source>
</evidence>
<dbReference type="InterPro" id="IPR001584">
    <property type="entry name" value="Integrase_cat-core"/>
</dbReference>
<dbReference type="CDD" id="cd09274">
    <property type="entry name" value="RNase_HI_RT_Ty3"/>
    <property type="match status" value="1"/>
</dbReference>
<feature type="domain" description="Integrase catalytic" evidence="2">
    <location>
        <begin position="292"/>
        <end position="456"/>
    </location>
</feature>
<reference evidence="3" key="2">
    <citation type="journal article" date="2024" name="Plant">
        <title>Genomic evolution and insights into agronomic trait innovations of Sesamum species.</title>
        <authorList>
            <person name="Miao H."/>
            <person name="Wang L."/>
            <person name="Qu L."/>
            <person name="Liu H."/>
            <person name="Sun Y."/>
            <person name="Le M."/>
            <person name="Wang Q."/>
            <person name="Wei S."/>
            <person name="Zheng Y."/>
            <person name="Lin W."/>
            <person name="Duan Y."/>
            <person name="Cao H."/>
            <person name="Xiong S."/>
            <person name="Wang X."/>
            <person name="Wei L."/>
            <person name="Li C."/>
            <person name="Ma Q."/>
            <person name="Ju M."/>
            <person name="Zhao R."/>
            <person name="Li G."/>
            <person name="Mu C."/>
            <person name="Tian Q."/>
            <person name="Mei H."/>
            <person name="Zhang T."/>
            <person name="Gao T."/>
            <person name="Zhang H."/>
        </authorList>
    </citation>
    <scope>NUCLEOTIDE SEQUENCE</scope>
    <source>
        <strain evidence="3">K16</strain>
    </source>
</reference>
<dbReference type="SUPFAM" id="SSF56672">
    <property type="entry name" value="DNA/RNA polymerases"/>
    <property type="match status" value="1"/>
</dbReference>
<gene>
    <name evidence="3" type="ORF">Sango_2093300</name>
</gene>
<comment type="caution">
    <text evidence="3">The sequence shown here is derived from an EMBL/GenBank/DDBJ whole genome shotgun (WGS) entry which is preliminary data.</text>
</comment>
<name>A0AAE1WBK9_9LAMI</name>
<dbReference type="Gene3D" id="1.10.340.70">
    <property type="match status" value="1"/>
</dbReference>
<dbReference type="GO" id="GO:0003824">
    <property type="term" value="F:catalytic activity"/>
    <property type="evidence" value="ECO:0007669"/>
    <property type="project" value="UniProtKB-KW"/>
</dbReference>
<dbReference type="GO" id="GO:0003676">
    <property type="term" value="F:nucleic acid binding"/>
    <property type="evidence" value="ECO:0007669"/>
    <property type="project" value="InterPro"/>
</dbReference>
<dbReference type="EMBL" id="JACGWL010000012">
    <property type="protein sequence ID" value="KAK4390300.1"/>
    <property type="molecule type" value="Genomic_DNA"/>
</dbReference>
<dbReference type="AlphaFoldDB" id="A0AAE1WBK9"/>
<dbReference type="Pfam" id="PF17919">
    <property type="entry name" value="RT_RNaseH_2"/>
    <property type="match status" value="1"/>
</dbReference>
<dbReference type="InterPro" id="IPR036397">
    <property type="entry name" value="RNaseH_sf"/>
</dbReference>
<dbReference type="InterPro" id="IPR041577">
    <property type="entry name" value="RT_RNaseH_2"/>
</dbReference>
<dbReference type="PANTHER" id="PTHR37984:SF5">
    <property type="entry name" value="PROTEIN NYNRIN-LIKE"/>
    <property type="match status" value="1"/>
</dbReference>
<organism evidence="3 4">
    <name type="scientific">Sesamum angolense</name>
    <dbReference type="NCBI Taxonomy" id="2727404"/>
    <lineage>
        <taxon>Eukaryota</taxon>
        <taxon>Viridiplantae</taxon>
        <taxon>Streptophyta</taxon>
        <taxon>Embryophyta</taxon>
        <taxon>Tracheophyta</taxon>
        <taxon>Spermatophyta</taxon>
        <taxon>Magnoliopsida</taxon>
        <taxon>eudicotyledons</taxon>
        <taxon>Gunneridae</taxon>
        <taxon>Pentapetalae</taxon>
        <taxon>asterids</taxon>
        <taxon>lamiids</taxon>
        <taxon>Lamiales</taxon>
        <taxon>Pedaliaceae</taxon>
        <taxon>Sesamum</taxon>
    </lineage>
</organism>
<dbReference type="Pfam" id="PF17921">
    <property type="entry name" value="Integrase_H2C2"/>
    <property type="match status" value="1"/>
</dbReference>
<keyword evidence="1" id="KW-0511">Multifunctional enzyme</keyword>
<protein>
    <submittedName>
        <fullName evidence="3">Transposon Tf2-11 polyprotein</fullName>
    </submittedName>
</protein>
<dbReference type="PANTHER" id="PTHR37984">
    <property type="entry name" value="PROTEIN CBG26694"/>
    <property type="match status" value="1"/>
</dbReference>
<evidence type="ECO:0000259" key="2">
    <source>
        <dbReference type="PROSITE" id="PS50994"/>
    </source>
</evidence>
<accession>A0AAE1WBK9</accession>
<evidence type="ECO:0000313" key="4">
    <source>
        <dbReference type="Proteomes" id="UP001289374"/>
    </source>
</evidence>
<keyword evidence="4" id="KW-1185">Reference proteome</keyword>
<dbReference type="Gene3D" id="3.30.70.270">
    <property type="match status" value="1"/>
</dbReference>
<dbReference type="InterPro" id="IPR041588">
    <property type="entry name" value="Integrase_H2C2"/>
</dbReference>
<dbReference type="InterPro" id="IPR050951">
    <property type="entry name" value="Retrovirus_Pol_polyprotein"/>
</dbReference>